<keyword evidence="3" id="KW-1185">Reference proteome</keyword>
<accession>A0A8T0X641</accession>
<organism evidence="2 3">
    <name type="scientific">Panicum virgatum</name>
    <name type="common">Blackwell switchgrass</name>
    <dbReference type="NCBI Taxonomy" id="38727"/>
    <lineage>
        <taxon>Eukaryota</taxon>
        <taxon>Viridiplantae</taxon>
        <taxon>Streptophyta</taxon>
        <taxon>Embryophyta</taxon>
        <taxon>Tracheophyta</taxon>
        <taxon>Spermatophyta</taxon>
        <taxon>Magnoliopsida</taxon>
        <taxon>Liliopsida</taxon>
        <taxon>Poales</taxon>
        <taxon>Poaceae</taxon>
        <taxon>PACMAD clade</taxon>
        <taxon>Panicoideae</taxon>
        <taxon>Panicodae</taxon>
        <taxon>Paniceae</taxon>
        <taxon>Panicinae</taxon>
        <taxon>Panicum</taxon>
        <taxon>Panicum sect. Hiantes</taxon>
    </lineage>
</organism>
<comment type="caution">
    <text evidence="2">The sequence shown here is derived from an EMBL/GenBank/DDBJ whole genome shotgun (WGS) entry which is preliminary data.</text>
</comment>
<dbReference type="EMBL" id="CM029037">
    <property type="protein sequence ID" value="KAG2657131.1"/>
    <property type="molecule type" value="Genomic_DNA"/>
</dbReference>
<keyword evidence="1" id="KW-0732">Signal</keyword>
<dbReference type="AlphaFoldDB" id="A0A8T0X641"/>
<proteinExistence type="predicted"/>
<protein>
    <submittedName>
        <fullName evidence="2">Uncharacterized protein</fullName>
    </submittedName>
</protein>
<dbReference type="OrthoDB" id="701355at2759"/>
<evidence type="ECO:0000313" key="2">
    <source>
        <dbReference type="EMBL" id="KAG2657131.1"/>
    </source>
</evidence>
<reference evidence="2" key="1">
    <citation type="submission" date="2020-05" db="EMBL/GenBank/DDBJ databases">
        <title>WGS assembly of Panicum virgatum.</title>
        <authorList>
            <person name="Lovell J.T."/>
            <person name="Jenkins J."/>
            <person name="Shu S."/>
            <person name="Juenger T.E."/>
            <person name="Schmutz J."/>
        </authorList>
    </citation>
    <scope>NUCLEOTIDE SEQUENCE</scope>
    <source>
        <strain evidence="2">AP13</strain>
    </source>
</reference>
<evidence type="ECO:0000313" key="3">
    <source>
        <dbReference type="Proteomes" id="UP000823388"/>
    </source>
</evidence>
<name>A0A8T0X641_PANVG</name>
<dbReference type="Proteomes" id="UP000823388">
    <property type="component" value="Chromosome 1K"/>
</dbReference>
<evidence type="ECO:0000256" key="1">
    <source>
        <dbReference type="SAM" id="SignalP"/>
    </source>
</evidence>
<sequence length="120" mass="13800">MKYESVAVPLILAAFVAVASSERALVDEIRTSCNDWCRKEHKLPADSKQCEDFCVFSSKYLIEAYDLEKVTSKRLDKFRVLCNEGCPKEFKDPNIIKKCVDYCNVEAKEMTETFAKDKIE</sequence>
<gene>
    <name evidence="2" type="ORF">PVAP13_1KG192300</name>
</gene>
<feature type="signal peptide" evidence="1">
    <location>
        <begin position="1"/>
        <end position="21"/>
    </location>
</feature>
<feature type="chain" id="PRO_5035853802" evidence="1">
    <location>
        <begin position="22"/>
        <end position="120"/>
    </location>
</feature>